<evidence type="ECO:0000256" key="8">
    <source>
        <dbReference type="ARBA" id="ARBA00023012"/>
    </source>
</evidence>
<dbReference type="SUPFAM" id="SSF55874">
    <property type="entry name" value="ATPase domain of HSP90 chaperone/DNA topoisomerase II/histidine kinase"/>
    <property type="match status" value="1"/>
</dbReference>
<evidence type="ECO:0000256" key="2">
    <source>
        <dbReference type="ARBA" id="ARBA00012438"/>
    </source>
</evidence>
<proteinExistence type="predicted"/>
<evidence type="ECO:0000256" key="6">
    <source>
        <dbReference type="ARBA" id="ARBA00022777"/>
    </source>
</evidence>
<keyword evidence="4" id="KW-0808">Transferase</keyword>
<dbReference type="Gene3D" id="1.20.5.1930">
    <property type="match status" value="1"/>
</dbReference>
<dbReference type="InterPro" id="IPR036890">
    <property type="entry name" value="HATPase_C_sf"/>
</dbReference>
<dbReference type="CDD" id="cd16917">
    <property type="entry name" value="HATPase_UhpB-NarQ-NarX-like"/>
    <property type="match status" value="1"/>
</dbReference>
<evidence type="ECO:0000259" key="11">
    <source>
        <dbReference type="Pfam" id="PF07730"/>
    </source>
</evidence>
<evidence type="ECO:0000313" key="13">
    <source>
        <dbReference type="Proteomes" id="UP001501637"/>
    </source>
</evidence>
<evidence type="ECO:0000256" key="3">
    <source>
        <dbReference type="ARBA" id="ARBA00022553"/>
    </source>
</evidence>
<keyword evidence="13" id="KW-1185">Reference proteome</keyword>
<keyword evidence="9" id="KW-0812">Transmembrane</keyword>
<dbReference type="EMBL" id="BAAAUG010000041">
    <property type="protein sequence ID" value="GAA3103833.1"/>
    <property type="molecule type" value="Genomic_DNA"/>
</dbReference>
<dbReference type="EC" id="2.7.13.3" evidence="2"/>
<keyword evidence="3" id="KW-0597">Phosphoprotein</keyword>
<evidence type="ECO:0000259" key="10">
    <source>
        <dbReference type="Pfam" id="PF02518"/>
    </source>
</evidence>
<evidence type="ECO:0000256" key="9">
    <source>
        <dbReference type="SAM" id="Phobius"/>
    </source>
</evidence>
<dbReference type="Pfam" id="PF02518">
    <property type="entry name" value="HATPase_c"/>
    <property type="match status" value="1"/>
</dbReference>
<sequence length="402" mass="42447">MSATPRLPLLKRIPVGVWTAVTWCAVTLYPLVEYVLTPPRQGVSYSYPRDGMDAPGARLLLLLATALALAGCAVLSRRPLTATALLVAGTGASMAAWHQTETVPTAYLPVTVALGFITAHHSRRTSLTAGALAFGALFALWAPRELLGFGRDDGIAAEPYIALTAVVAWLIGNSVHQARGYAENLRSQAATQAVTAERLRIARELHDMVAHSIGVIALQAGAARRVIDTQPAGARDALTAIEATGRETLSGLRRILGALREAEPGGTRTPLDPEPGLAAVDRLAETTSAAGVRVDVRWLGELRPLPPEIDMSAYRIIQEALTNVVRHASTASCRVSVDCRADELSIEVIDGGRGHGSTPDSGYGLLGMRERVGLLHGEFSAAPRPEGGFRVAALLPVPAGVR</sequence>
<protein>
    <recommendedName>
        <fullName evidence="2">histidine kinase</fullName>
        <ecNumber evidence="2">2.7.13.3</ecNumber>
    </recommendedName>
</protein>
<organism evidence="12 13">
    <name type="scientific">Streptomyces rectiviolaceus</name>
    <dbReference type="NCBI Taxonomy" id="332591"/>
    <lineage>
        <taxon>Bacteria</taxon>
        <taxon>Bacillati</taxon>
        <taxon>Actinomycetota</taxon>
        <taxon>Actinomycetes</taxon>
        <taxon>Kitasatosporales</taxon>
        <taxon>Streptomycetaceae</taxon>
        <taxon>Streptomyces</taxon>
    </lineage>
</organism>
<dbReference type="Gene3D" id="3.30.565.10">
    <property type="entry name" value="Histidine kinase-like ATPase, C-terminal domain"/>
    <property type="match status" value="1"/>
</dbReference>
<feature type="transmembrane region" description="Helical" evidence="9">
    <location>
        <begin position="15"/>
        <end position="36"/>
    </location>
</feature>
<feature type="domain" description="Signal transduction histidine kinase subgroup 3 dimerisation and phosphoacceptor" evidence="11">
    <location>
        <begin position="197"/>
        <end position="262"/>
    </location>
</feature>
<evidence type="ECO:0000256" key="7">
    <source>
        <dbReference type="ARBA" id="ARBA00022840"/>
    </source>
</evidence>
<dbReference type="PANTHER" id="PTHR24421:SF10">
    <property type="entry name" value="NITRATE_NITRITE SENSOR PROTEIN NARQ"/>
    <property type="match status" value="1"/>
</dbReference>
<name>A0ABP6MDL3_9ACTN</name>
<evidence type="ECO:0000256" key="4">
    <source>
        <dbReference type="ARBA" id="ARBA00022679"/>
    </source>
</evidence>
<gene>
    <name evidence="12" type="ORF">GCM10010449_28720</name>
</gene>
<keyword evidence="6" id="KW-0418">Kinase</keyword>
<reference evidence="13" key="1">
    <citation type="journal article" date="2019" name="Int. J. Syst. Evol. Microbiol.">
        <title>The Global Catalogue of Microorganisms (GCM) 10K type strain sequencing project: providing services to taxonomists for standard genome sequencing and annotation.</title>
        <authorList>
            <consortium name="The Broad Institute Genomics Platform"/>
            <consortium name="The Broad Institute Genome Sequencing Center for Infectious Disease"/>
            <person name="Wu L."/>
            <person name="Ma J."/>
        </authorList>
    </citation>
    <scope>NUCLEOTIDE SEQUENCE [LARGE SCALE GENOMIC DNA]</scope>
    <source>
        <strain evidence="13">JCM 9092</strain>
    </source>
</reference>
<comment type="caution">
    <text evidence="12">The sequence shown here is derived from an EMBL/GenBank/DDBJ whole genome shotgun (WGS) entry which is preliminary data.</text>
</comment>
<keyword evidence="7" id="KW-0067">ATP-binding</keyword>
<keyword evidence="9" id="KW-1133">Transmembrane helix</keyword>
<dbReference type="InterPro" id="IPR050482">
    <property type="entry name" value="Sensor_HK_TwoCompSys"/>
</dbReference>
<dbReference type="RefSeq" id="WP_344521209.1">
    <property type="nucleotide sequence ID" value="NZ_BAAAUG010000041.1"/>
</dbReference>
<dbReference type="InterPro" id="IPR003594">
    <property type="entry name" value="HATPase_dom"/>
</dbReference>
<feature type="transmembrane region" description="Helical" evidence="9">
    <location>
        <begin position="126"/>
        <end position="143"/>
    </location>
</feature>
<dbReference type="InterPro" id="IPR011712">
    <property type="entry name" value="Sig_transdc_His_kin_sub3_dim/P"/>
</dbReference>
<feature type="transmembrane region" description="Helical" evidence="9">
    <location>
        <begin position="56"/>
        <end position="75"/>
    </location>
</feature>
<comment type="catalytic activity">
    <reaction evidence="1">
        <text>ATP + protein L-histidine = ADP + protein N-phospho-L-histidine.</text>
        <dbReference type="EC" id="2.7.13.3"/>
    </reaction>
</comment>
<dbReference type="PANTHER" id="PTHR24421">
    <property type="entry name" value="NITRATE/NITRITE SENSOR PROTEIN NARX-RELATED"/>
    <property type="match status" value="1"/>
</dbReference>
<accession>A0ABP6MDL3</accession>
<dbReference type="Proteomes" id="UP001501637">
    <property type="component" value="Unassembled WGS sequence"/>
</dbReference>
<feature type="transmembrane region" description="Helical" evidence="9">
    <location>
        <begin position="103"/>
        <end position="119"/>
    </location>
</feature>
<evidence type="ECO:0000256" key="1">
    <source>
        <dbReference type="ARBA" id="ARBA00000085"/>
    </source>
</evidence>
<keyword evidence="8" id="KW-0902">Two-component regulatory system</keyword>
<evidence type="ECO:0000256" key="5">
    <source>
        <dbReference type="ARBA" id="ARBA00022741"/>
    </source>
</evidence>
<keyword evidence="5" id="KW-0547">Nucleotide-binding</keyword>
<evidence type="ECO:0000313" key="12">
    <source>
        <dbReference type="EMBL" id="GAA3103833.1"/>
    </source>
</evidence>
<feature type="domain" description="Histidine kinase/HSP90-like ATPase" evidence="10">
    <location>
        <begin position="313"/>
        <end position="398"/>
    </location>
</feature>
<keyword evidence="9" id="KW-0472">Membrane</keyword>
<dbReference type="Pfam" id="PF07730">
    <property type="entry name" value="HisKA_3"/>
    <property type="match status" value="1"/>
</dbReference>